<dbReference type="GO" id="GO:0016705">
    <property type="term" value="F:oxidoreductase activity, acting on paired donors, with incorporation or reduction of molecular oxygen"/>
    <property type="evidence" value="ECO:0007669"/>
    <property type="project" value="InterPro"/>
</dbReference>
<proteinExistence type="inferred from homology"/>
<evidence type="ECO:0000256" key="9">
    <source>
        <dbReference type="ARBA" id="ARBA00023004"/>
    </source>
</evidence>
<comment type="caution">
    <text evidence="12">The sequence shown here is derived from an EMBL/GenBank/DDBJ whole genome shotgun (WGS) entry which is preliminary data.</text>
</comment>
<dbReference type="Pfam" id="PF00067">
    <property type="entry name" value="p450"/>
    <property type="match status" value="1"/>
</dbReference>
<comment type="subcellular location">
    <subcellularLocation>
        <location evidence="2">Membrane</location>
        <topology evidence="2">Single-pass membrane protein</topology>
    </subcellularLocation>
</comment>
<dbReference type="EMBL" id="JXTB01000204">
    <property type="protein sequence ID" value="PON53633.1"/>
    <property type="molecule type" value="Genomic_DNA"/>
</dbReference>
<dbReference type="GO" id="GO:0004497">
    <property type="term" value="F:monooxygenase activity"/>
    <property type="evidence" value="ECO:0007669"/>
    <property type="project" value="UniProtKB-KW"/>
</dbReference>
<evidence type="ECO:0000256" key="2">
    <source>
        <dbReference type="ARBA" id="ARBA00004167"/>
    </source>
</evidence>
<keyword evidence="10" id="KW-0503">Monooxygenase</keyword>
<dbReference type="SUPFAM" id="SSF48264">
    <property type="entry name" value="Cytochrome P450"/>
    <property type="match status" value="1"/>
</dbReference>
<evidence type="ECO:0000256" key="3">
    <source>
        <dbReference type="ARBA" id="ARBA00010617"/>
    </source>
</evidence>
<dbReference type="AlphaFoldDB" id="A0A2P5BXV4"/>
<dbReference type="InterPro" id="IPR002402">
    <property type="entry name" value="Cyt_P450_E_grp-II"/>
</dbReference>
<evidence type="ECO:0000313" key="12">
    <source>
        <dbReference type="EMBL" id="PON53633.1"/>
    </source>
</evidence>
<dbReference type="GO" id="GO:0020037">
    <property type="term" value="F:heme binding"/>
    <property type="evidence" value="ECO:0007669"/>
    <property type="project" value="InterPro"/>
</dbReference>
<dbReference type="Gene3D" id="1.10.630.10">
    <property type="entry name" value="Cytochrome P450"/>
    <property type="match status" value="1"/>
</dbReference>
<reference evidence="13" key="1">
    <citation type="submission" date="2016-06" db="EMBL/GenBank/DDBJ databases">
        <title>Parallel loss of symbiosis genes in relatives of nitrogen-fixing non-legume Parasponia.</title>
        <authorList>
            <person name="Van Velzen R."/>
            <person name="Holmer R."/>
            <person name="Bu F."/>
            <person name="Rutten L."/>
            <person name="Van Zeijl A."/>
            <person name="Liu W."/>
            <person name="Santuari L."/>
            <person name="Cao Q."/>
            <person name="Sharma T."/>
            <person name="Shen D."/>
            <person name="Roswanjaya Y."/>
            <person name="Wardhani T."/>
            <person name="Kalhor M.S."/>
            <person name="Jansen J."/>
            <person name="Van den Hoogen J."/>
            <person name="Gungor B."/>
            <person name="Hartog M."/>
            <person name="Hontelez J."/>
            <person name="Verver J."/>
            <person name="Yang W.-C."/>
            <person name="Schijlen E."/>
            <person name="Repin R."/>
            <person name="Schilthuizen M."/>
            <person name="Schranz E."/>
            <person name="Heidstra R."/>
            <person name="Miyata K."/>
            <person name="Fedorova E."/>
            <person name="Kohlen W."/>
            <person name="Bisseling T."/>
            <person name="Smit S."/>
            <person name="Geurts R."/>
        </authorList>
    </citation>
    <scope>NUCLEOTIDE SEQUENCE [LARGE SCALE GENOMIC DNA]</scope>
    <source>
        <strain evidence="13">cv. WU1-14</strain>
    </source>
</reference>
<keyword evidence="11" id="KW-0472">Membrane</keyword>
<comment type="cofactor">
    <cofactor evidence="1">
        <name>heme</name>
        <dbReference type="ChEBI" id="CHEBI:30413"/>
    </cofactor>
</comment>
<dbReference type="PANTHER" id="PTHR24282">
    <property type="entry name" value="CYTOCHROME P450 FAMILY MEMBER"/>
    <property type="match status" value="1"/>
</dbReference>
<dbReference type="GO" id="GO:0005506">
    <property type="term" value="F:iron ion binding"/>
    <property type="evidence" value="ECO:0007669"/>
    <property type="project" value="InterPro"/>
</dbReference>
<protein>
    <submittedName>
        <fullName evidence="12">Cytochrome P450, E-class, group II</fullName>
    </submittedName>
</protein>
<dbReference type="Proteomes" id="UP000237105">
    <property type="component" value="Unassembled WGS sequence"/>
</dbReference>
<dbReference type="PANTHER" id="PTHR24282:SF94">
    <property type="entry name" value="CYTOCHROME P450 72C1"/>
    <property type="match status" value="1"/>
</dbReference>
<dbReference type="GO" id="GO:0016020">
    <property type="term" value="C:membrane"/>
    <property type="evidence" value="ECO:0007669"/>
    <property type="project" value="UniProtKB-SubCell"/>
</dbReference>
<dbReference type="InterPro" id="IPR036396">
    <property type="entry name" value="Cyt_P450_sf"/>
</dbReference>
<organism evidence="12 13">
    <name type="scientific">Parasponia andersonii</name>
    <name type="common">Sponia andersonii</name>
    <dbReference type="NCBI Taxonomy" id="3476"/>
    <lineage>
        <taxon>Eukaryota</taxon>
        <taxon>Viridiplantae</taxon>
        <taxon>Streptophyta</taxon>
        <taxon>Embryophyta</taxon>
        <taxon>Tracheophyta</taxon>
        <taxon>Spermatophyta</taxon>
        <taxon>Magnoliopsida</taxon>
        <taxon>eudicotyledons</taxon>
        <taxon>Gunneridae</taxon>
        <taxon>Pentapetalae</taxon>
        <taxon>rosids</taxon>
        <taxon>fabids</taxon>
        <taxon>Rosales</taxon>
        <taxon>Cannabaceae</taxon>
        <taxon>Parasponia</taxon>
    </lineage>
</organism>
<comment type="similarity">
    <text evidence="3">Belongs to the cytochrome P450 family.</text>
</comment>
<keyword evidence="7" id="KW-1133">Transmembrane helix</keyword>
<dbReference type="PRINTS" id="PR00464">
    <property type="entry name" value="EP450II"/>
</dbReference>
<dbReference type="InterPro" id="IPR050665">
    <property type="entry name" value="Cytochrome_P450_Monooxygen"/>
</dbReference>
<keyword evidence="8" id="KW-0560">Oxidoreductase</keyword>
<sequence length="187" mass="21683">MCWLVTTPRLIIKDPELIKEILSNKLGHFSKPPLSPLVRILNRAGLTTLDGEDWARHRRIINPAFHLERLKEMIPAFTVSCGKMIEEWKSMVTLQGTCEVDMWVELQKLTSDIVSRAAFGSSYEEGKKMFELQKELIKTLEAMQSLYIPGLRFVPTKNNHRRKKLDQEITSMLKNIIENKMNVTRTE</sequence>
<dbReference type="STRING" id="3476.A0A2P5BXV4"/>
<gene>
    <name evidence="12" type="ORF">PanWU01x14_200710</name>
</gene>
<evidence type="ECO:0000256" key="4">
    <source>
        <dbReference type="ARBA" id="ARBA00022617"/>
    </source>
</evidence>
<keyword evidence="5" id="KW-0812">Transmembrane</keyword>
<name>A0A2P5BXV4_PARAD</name>
<keyword evidence="9" id="KW-0408">Iron</keyword>
<evidence type="ECO:0000256" key="10">
    <source>
        <dbReference type="ARBA" id="ARBA00023033"/>
    </source>
</evidence>
<evidence type="ECO:0000256" key="11">
    <source>
        <dbReference type="ARBA" id="ARBA00023136"/>
    </source>
</evidence>
<evidence type="ECO:0000313" key="13">
    <source>
        <dbReference type="Proteomes" id="UP000237105"/>
    </source>
</evidence>
<keyword evidence="4" id="KW-0349">Heme</keyword>
<dbReference type="OrthoDB" id="1470350at2759"/>
<evidence type="ECO:0000256" key="5">
    <source>
        <dbReference type="ARBA" id="ARBA00022692"/>
    </source>
</evidence>
<evidence type="ECO:0000256" key="7">
    <source>
        <dbReference type="ARBA" id="ARBA00022989"/>
    </source>
</evidence>
<keyword evidence="13" id="KW-1185">Reference proteome</keyword>
<evidence type="ECO:0000256" key="6">
    <source>
        <dbReference type="ARBA" id="ARBA00022723"/>
    </source>
</evidence>
<accession>A0A2P5BXV4</accession>
<evidence type="ECO:0000256" key="8">
    <source>
        <dbReference type="ARBA" id="ARBA00023002"/>
    </source>
</evidence>
<evidence type="ECO:0000256" key="1">
    <source>
        <dbReference type="ARBA" id="ARBA00001971"/>
    </source>
</evidence>
<keyword evidence="6" id="KW-0479">Metal-binding</keyword>
<dbReference type="InterPro" id="IPR001128">
    <property type="entry name" value="Cyt_P450"/>
</dbReference>